<gene>
    <name evidence="2" type="ORF">NG895_13875</name>
</gene>
<dbReference type="GO" id="GO:0000272">
    <property type="term" value="P:polysaccharide catabolic process"/>
    <property type="evidence" value="ECO:0007669"/>
    <property type="project" value="InterPro"/>
</dbReference>
<evidence type="ECO:0008006" key="4">
    <source>
        <dbReference type="Google" id="ProtNLM"/>
    </source>
</evidence>
<name>A0A9X2FAK4_9BACT</name>
<dbReference type="Proteomes" id="UP001155241">
    <property type="component" value="Unassembled WGS sequence"/>
</dbReference>
<dbReference type="PROSITE" id="PS00018">
    <property type="entry name" value="EF_HAND_1"/>
    <property type="match status" value="1"/>
</dbReference>
<feature type="signal peptide" evidence="1">
    <location>
        <begin position="1"/>
        <end position="23"/>
    </location>
</feature>
<sequence>MGSFRSALRGSLCWLVLCGFASADNVSWDDGGTTTNWSDNDNWSTNASPADHDLSIGDLPEAADVSTFIDSDFNIASLALAAGTDADTSGHLLSIAGTATIDGAGTTLVVSTHNDGANSTSVAAESMLLSGGGTLAIAGGKLVFDDEIDGPPSVASLTNTSGMISGYGIILLHDDLGPTVTTTLVNDGALQSQRPLSAGAGEHFTLVIDSSHVNHRIDLDGANGAGVVNIGEETTLELQAQAATFGGTLNFAAGSLLELDDPFTTNGATVNVDAGATGSATVRGYRIGGDETHTTPTTYNVNSGSFVHEEGFHLNSASVVNLAANTTLVFQNKIPGGGTVSEIEGTLNFDGPGITLLVDETSLALKSPSFDWDGPEDVVTQVQSGNLYVQSDDISPAEDDDSYDGTLNLIDSNFYPETPGGWVFGGTMNLDSSFSFTPNSTIESDETMTVAGGVIHVATGLNALRAPTVFATDASGGTNIEEDATLRVEREVTFQGGSTHSGEGTLEFHAATFTVNGNQALAMSQGLLNLAADPTESETWQLNARLSVQTNEMDKFGNNTDPVEDAIYINGADGQLAVDVFTSNQWTLGEQGAIYVNGTAGFASSLSGDDVLVEGSVVVTDNTEFTARLDVATGGTININTPGAALRLAGGSSATPNSISGGHIQGPGQLRATNSTGLAGYGVINADLIFAGNADLRASGGTLMLGGQVLNADRVIADDGATLQLSQMLDTANLSILDVSGGTIAGAGIVNNNITLGRGEIAVGTFINNGTLHAVGAADETLVVSATEGIDLDGDGASGQVQATSGNLTLASGLTDEFDGNAFVGAGRTLMFQQGWILGAEATLQLTGNETDRATVLSGGDGSELRGTVEVSGLGRLENATFAADANVDVPLASDVLELDGDSTIASGATLAGAGLLQNLSSGTLTLEAGNNIDLDLDSEGQLHLEGHSSVRSFTQTADGTLLVDILNSTDFGQLEFADTAQVAGQLQLAVDDSYVATEGDSFPILTGSDGVTGTFDTLADELPRPGIGLGWELHYTGADVQLRVIAVGLPGDFNDDGTVDLADYTVWRNHLGVADEGLLAGNGDNSGVVDTGDYQVWKTHFGADQPSNVDPEPVQVPEPNTLSLLAILGCRLLFSARVSRKCA</sequence>
<keyword evidence="3" id="KW-1185">Reference proteome</keyword>
<organism evidence="2 3">
    <name type="scientific">Aeoliella straminimaris</name>
    <dbReference type="NCBI Taxonomy" id="2954799"/>
    <lineage>
        <taxon>Bacteria</taxon>
        <taxon>Pseudomonadati</taxon>
        <taxon>Planctomycetota</taxon>
        <taxon>Planctomycetia</taxon>
        <taxon>Pirellulales</taxon>
        <taxon>Lacipirellulaceae</taxon>
        <taxon>Aeoliella</taxon>
    </lineage>
</organism>
<evidence type="ECO:0000256" key="1">
    <source>
        <dbReference type="SAM" id="SignalP"/>
    </source>
</evidence>
<dbReference type="RefSeq" id="WP_252853107.1">
    <property type="nucleotide sequence ID" value="NZ_JAMXLR010000051.1"/>
</dbReference>
<keyword evidence="1" id="KW-0732">Signal</keyword>
<dbReference type="InterPro" id="IPR018247">
    <property type="entry name" value="EF_Hand_1_Ca_BS"/>
</dbReference>
<feature type="chain" id="PRO_5040811065" description="Secreted protein with PEP-CTERM sorting signal" evidence="1">
    <location>
        <begin position="24"/>
        <end position="1144"/>
    </location>
</feature>
<proteinExistence type="predicted"/>
<evidence type="ECO:0000313" key="3">
    <source>
        <dbReference type="Proteomes" id="UP001155241"/>
    </source>
</evidence>
<dbReference type="EMBL" id="JAMXLR010000051">
    <property type="protein sequence ID" value="MCO6044994.1"/>
    <property type="molecule type" value="Genomic_DNA"/>
</dbReference>
<accession>A0A9X2FAK4</accession>
<reference evidence="2" key="1">
    <citation type="submission" date="2022-06" db="EMBL/GenBank/DDBJ databases">
        <title>Aeoliella straminimaris, a novel planctomycete from sediments.</title>
        <authorList>
            <person name="Vitorino I.R."/>
            <person name="Lage O.M."/>
        </authorList>
    </citation>
    <scope>NUCLEOTIDE SEQUENCE</scope>
    <source>
        <strain evidence="2">ICT_H6.2</strain>
    </source>
</reference>
<dbReference type="SUPFAM" id="SSF63446">
    <property type="entry name" value="Type I dockerin domain"/>
    <property type="match status" value="1"/>
</dbReference>
<comment type="caution">
    <text evidence="2">The sequence shown here is derived from an EMBL/GenBank/DDBJ whole genome shotgun (WGS) entry which is preliminary data.</text>
</comment>
<evidence type="ECO:0000313" key="2">
    <source>
        <dbReference type="EMBL" id="MCO6044994.1"/>
    </source>
</evidence>
<protein>
    <recommendedName>
        <fullName evidence="4">Secreted protein with PEP-CTERM sorting signal</fullName>
    </recommendedName>
</protein>
<dbReference type="InterPro" id="IPR036439">
    <property type="entry name" value="Dockerin_dom_sf"/>
</dbReference>
<dbReference type="AlphaFoldDB" id="A0A9X2FAK4"/>